<dbReference type="GO" id="GO:0017000">
    <property type="term" value="P:antibiotic biosynthetic process"/>
    <property type="evidence" value="ECO:0007669"/>
    <property type="project" value="UniProtKB-ARBA"/>
</dbReference>
<dbReference type="PANTHER" id="PTHR48050:SF13">
    <property type="entry name" value="STEROL 3-BETA-GLUCOSYLTRANSFERASE UGT80A2"/>
    <property type="match status" value="1"/>
</dbReference>
<dbReference type="AlphaFoldDB" id="A0A429VED2"/>
<dbReference type="InterPro" id="IPR002213">
    <property type="entry name" value="UDP_glucos_trans"/>
</dbReference>
<dbReference type="InterPro" id="IPR050426">
    <property type="entry name" value="Glycosyltransferase_28"/>
</dbReference>
<sequence length="407" mass="43281">MAIIAPPTPGHLNPLQVLGARLIALGHRVTIVHTGGVARYVNTPEVGFAPLADGASDGLLDTYLSQLAAATGLLGITRMIAATARMTARLLDEAPAVLERIGAEAVIADAAEPAGGLIARRLGLPHVVSITGLPLMREENVPPPFLRWPYRPDGSGRARNRGGYRVSDLLMRPISGVLEQRRRAWRIDEEEEDGPLVHVAQCPRGLDFPRDELPPRFHYGGPWRNPVEPWVDRPDDPLPLIFCSLGSLQGSRKALFATMAAACAAVGARAVIGHGGGLTADEEAALPGDPLVRDYWPQEAVLRCCSAAMLHGGFNTVLDAVAARVPIVAVPIAFEQPGTAARLARIGAAKVVRWRGLTVRRLARALEEVLAERRYKEAAGKLADEMANAGGAKTAAAIVSAALVDRP</sequence>
<keyword evidence="1" id="KW-0808">Transferase</keyword>
<dbReference type="CDD" id="cd03784">
    <property type="entry name" value="GT1_Gtf-like"/>
    <property type="match status" value="1"/>
</dbReference>
<dbReference type="GO" id="GO:0008194">
    <property type="term" value="F:UDP-glycosyltransferase activity"/>
    <property type="evidence" value="ECO:0007669"/>
    <property type="project" value="InterPro"/>
</dbReference>
<comment type="caution">
    <text evidence="1">The sequence shown here is derived from an EMBL/GenBank/DDBJ whole genome shotgun (WGS) entry which is preliminary data.</text>
</comment>
<organism evidence="1 2">
    <name type="scientific">Sphingomonas ginkgonis</name>
    <dbReference type="NCBI Taxonomy" id="2315330"/>
    <lineage>
        <taxon>Bacteria</taxon>
        <taxon>Pseudomonadati</taxon>
        <taxon>Pseudomonadota</taxon>
        <taxon>Alphaproteobacteria</taxon>
        <taxon>Sphingomonadales</taxon>
        <taxon>Sphingomonadaceae</taxon>
        <taxon>Sphingomonas</taxon>
    </lineage>
</organism>
<dbReference type="OrthoDB" id="139086at2"/>
<keyword evidence="2" id="KW-1185">Reference proteome</keyword>
<dbReference type="Gene3D" id="3.40.50.2000">
    <property type="entry name" value="Glycogen Phosphorylase B"/>
    <property type="match status" value="2"/>
</dbReference>
<dbReference type="PANTHER" id="PTHR48050">
    <property type="entry name" value="STEROL 3-BETA-GLUCOSYLTRANSFERASE"/>
    <property type="match status" value="1"/>
</dbReference>
<dbReference type="Pfam" id="PF00201">
    <property type="entry name" value="UDPGT"/>
    <property type="match status" value="1"/>
</dbReference>
<proteinExistence type="predicted"/>
<name>A0A429VED2_9SPHN</name>
<accession>A0A429VED2</accession>
<reference evidence="1 2" key="1">
    <citation type="submission" date="2018-12" db="EMBL/GenBank/DDBJ databases">
        <title>Sphingomonas sp. HMF7854 Genome sequencing and assembly.</title>
        <authorList>
            <person name="Cha I."/>
            <person name="Kang H."/>
            <person name="Kim H."/>
            <person name="Kang J."/>
            <person name="Joh K."/>
        </authorList>
    </citation>
    <scope>NUCLEOTIDE SEQUENCE [LARGE SCALE GENOMIC DNA]</scope>
    <source>
        <strain evidence="1 2">HMF7854</strain>
    </source>
</reference>
<dbReference type="EMBL" id="RWJF01000001">
    <property type="protein sequence ID" value="RST32227.1"/>
    <property type="molecule type" value="Genomic_DNA"/>
</dbReference>
<protein>
    <submittedName>
        <fullName evidence="1">Glycosyltransferase</fullName>
    </submittedName>
</protein>
<dbReference type="SUPFAM" id="SSF53756">
    <property type="entry name" value="UDP-Glycosyltransferase/glycogen phosphorylase"/>
    <property type="match status" value="1"/>
</dbReference>
<evidence type="ECO:0000313" key="2">
    <source>
        <dbReference type="Proteomes" id="UP000274661"/>
    </source>
</evidence>
<gene>
    <name evidence="1" type="ORF">HMF7854_10775</name>
</gene>
<dbReference type="Proteomes" id="UP000274661">
    <property type="component" value="Unassembled WGS sequence"/>
</dbReference>
<evidence type="ECO:0000313" key="1">
    <source>
        <dbReference type="EMBL" id="RST32227.1"/>
    </source>
</evidence>